<dbReference type="PANTHER" id="PTHR21581:SF33">
    <property type="entry name" value="D-ALANYL-D-ALANINE CARBOXYPEPTIDASE DACB"/>
    <property type="match status" value="1"/>
</dbReference>
<evidence type="ECO:0000256" key="1">
    <source>
        <dbReference type="ARBA" id="ARBA00007164"/>
    </source>
</evidence>
<feature type="compositionally biased region" description="Low complexity" evidence="10">
    <location>
        <begin position="345"/>
        <end position="354"/>
    </location>
</feature>
<feature type="domain" description="Peptidase S11 D-alanyl-D-alanine carboxypeptidase A N-terminal" evidence="11">
    <location>
        <begin position="502"/>
        <end position="700"/>
    </location>
</feature>
<feature type="compositionally biased region" description="Low complexity" evidence="10">
    <location>
        <begin position="326"/>
        <end position="338"/>
    </location>
</feature>
<feature type="compositionally biased region" description="Pro residues" evidence="10">
    <location>
        <begin position="365"/>
        <end position="384"/>
    </location>
</feature>
<feature type="compositionally biased region" description="Low complexity" evidence="10">
    <location>
        <begin position="72"/>
        <end position="81"/>
    </location>
</feature>
<dbReference type="InterPro" id="IPR001967">
    <property type="entry name" value="Peptidase_S11_N"/>
</dbReference>
<feature type="region of interest" description="Disordered" evidence="10">
    <location>
        <begin position="1"/>
        <end position="411"/>
    </location>
</feature>
<dbReference type="Gene3D" id="3.40.710.10">
    <property type="entry name" value="DD-peptidase/beta-lactamase superfamily"/>
    <property type="match status" value="1"/>
</dbReference>
<keyword evidence="3" id="KW-0378">Hydrolase</keyword>
<feature type="active site" description="Proton acceptor" evidence="7">
    <location>
        <position position="518"/>
    </location>
</feature>
<feature type="binding site" evidence="8">
    <location>
        <position position="682"/>
    </location>
    <ligand>
        <name>substrate</name>
    </ligand>
</feature>
<keyword evidence="4" id="KW-0133">Cell shape</keyword>
<accession>A0A9X2RR57</accession>
<feature type="compositionally biased region" description="Low complexity" evidence="10">
    <location>
        <begin position="238"/>
        <end position="258"/>
    </location>
</feature>
<keyword evidence="6" id="KW-0961">Cell wall biogenesis/degradation</keyword>
<protein>
    <submittedName>
        <fullName evidence="12">D-alanyl-D-alanine carboxypeptidase</fullName>
    </submittedName>
</protein>
<evidence type="ECO:0000256" key="3">
    <source>
        <dbReference type="ARBA" id="ARBA00022801"/>
    </source>
</evidence>
<evidence type="ECO:0000256" key="4">
    <source>
        <dbReference type="ARBA" id="ARBA00022960"/>
    </source>
</evidence>
<keyword evidence="12" id="KW-0645">Protease</keyword>
<dbReference type="GO" id="GO:0009002">
    <property type="term" value="F:serine-type D-Ala-D-Ala carboxypeptidase activity"/>
    <property type="evidence" value="ECO:0007669"/>
    <property type="project" value="InterPro"/>
</dbReference>
<dbReference type="AlphaFoldDB" id="A0A9X2RR57"/>
<dbReference type="InterPro" id="IPR018044">
    <property type="entry name" value="Peptidase_S11"/>
</dbReference>
<feature type="compositionally biased region" description="Low complexity" evidence="10">
    <location>
        <begin position="18"/>
        <end position="51"/>
    </location>
</feature>
<keyword evidence="13" id="KW-1185">Reference proteome</keyword>
<evidence type="ECO:0000256" key="2">
    <source>
        <dbReference type="ARBA" id="ARBA00022729"/>
    </source>
</evidence>
<dbReference type="GO" id="GO:0008360">
    <property type="term" value="P:regulation of cell shape"/>
    <property type="evidence" value="ECO:0007669"/>
    <property type="project" value="UniProtKB-KW"/>
</dbReference>
<dbReference type="Proteomes" id="UP001142374">
    <property type="component" value="Unassembled WGS sequence"/>
</dbReference>
<feature type="compositionally biased region" description="Acidic residues" evidence="10">
    <location>
        <begin position="52"/>
        <end position="61"/>
    </location>
</feature>
<keyword evidence="5" id="KW-0573">Peptidoglycan synthesis</keyword>
<dbReference type="GO" id="GO:0006508">
    <property type="term" value="P:proteolysis"/>
    <property type="evidence" value="ECO:0007669"/>
    <property type="project" value="InterPro"/>
</dbReference>
<feature type="active site" description="Acyl-ester intermediate" evidence="7">
    <location>
        <position position="515"/>
    </location>
</feature>
<evidence type="ECO:0000313" key="13">
    <source>
        <dbReference type="Proteomes" id="UP001142374"/>
    </source>
</evidence>
<gene>
    <name evidence="12" type="ORF">NQU55_24810</name>
</gene>
<feature type="compositionally biased region" description="Low complexity" evidence="10">
    <location>
        <begin position="192"/>
        <end position="211"/>
    </location>
</feature>
<evidence type="ECO:0000313" key="12">
    <source>
        <dbReference type="EMBL" id="MCQ8772965.1"/>
    </source>
</evidence>
<dbReference type="Pfam" id="PF00768">
    <property type="entry name" value="Peptidase_S11"/>
    <property type="match status" value="1"/>
</dbReference>
<evidence type="ECO:0000259" key="11">
    <source>
        <dbReference type="Pfam" id="PF00768"/>
    </source>
</evidence>
<feature type="compositionally biased region" description="Basic and acidic residues" evidence="10">
    <location>
        <begin position="279"/>
        <end position="296"/>
    </location>
</feature>
<reference evidence="12" key="1">
    <citation type="submission" date="2022-06" db="EMBL/GenBank/DDBJ databases">
        <title>WGS of actinobacteria.</title>
        <authorList>
            <person name="Thawai C."/>
        </authorList>
    </citation>
    <scope>NUCLEOTIDE SEQUENCE</scope>
    <source>
        <strain evidence="12">AA8</strain>
    </source>
</reference>
<feature type="compositionally biased region" description="Basic and acidic residues" evidence="10">
    <location>
        <begin position="97"/>
        <end position="106"/>
    </location>
</feature>
<evidence type="ECO:0000256" key="6">
    <source>
        <dbReference type="ARBA" id="ARBA00023316"/>
    </source>
</evidence>
<dbReference type="EMBL" id="JANIID010000026">
    <property type="protein sequence ID" value="MCQ8772965.1"/>
    <property type="molecule type" value="Genomic_DNA"/>
</dbReference>
<keyword evidence="2" id="KW-0732">Signal</keyword>
<feature type="compositionally biased region" description="Basic and acidic residues" evidence="10">
    <location>
        <begin position="162"/>
        <end position="173"/>
    </location>
</feature>
<dbReference type="GO" id="GO:0071555">
    <property type="term" value="P:cell wall organization"/>
    <property type="evidence" value="ECO:0007669"/>
    <property type="project" value="UniProtKB-KW"/>
</dbReference>
<evidence type="ECO:0000256" key="10">
    <source>
        <dbReference type="SAM" id="MobiDB-lite"/>
    </source>
</evidence>
<evidence type="ECO:0000256" key="5">
    <source>
        <dbReference type="ARBA" id="ARBA00022984"/>
    </source>
</evidence>
<dbReference type="RefSeq" id="WP_168093032.1">
    <property type="nucleotide sequence ID" value="NZ_JAATER010000114.1"/>
</dbReference>
<organism evidence="12 13">
    <name type="scientific">Streptomyces telluris</name>
    <dbReference type="NCBI Taxonomy" id="2720021"/>
    <lineage>
        <taxon>Bacteria</taxon>
        <taxon>Bacillati</taxon>
        <taxon>Actinomycetota</taxon>
        <taxon>Actinomycetes</taxon>
        <taxon>Kitasatosporales</taxon>
        <taxon>Streptomycetaceae</taxon>
        <taxon>Streptomyces</taxon>
    </lineage>
</organism>
<dbReference type="InterPro" id="IPR012338">
    <property type="entry name" value="Beta-lactam/transpept-like"/>
</dbReference>
<sequence>MSPASGEADADAKPQTSAEGSAKAGSAAGGRAAAGGDARLKAAVAAWVAGSDGEEDEEGSEASDGPEKASKASKPSKVPASDEAGEAGVNGAPSGRAKAEDPEPVDRATAVFRTVRPKADASSADGDGDGKAAKSANPASGEDEAKAAPSAGRPANGAPSADAKDKAKAKAEDSAPADQATAVFRTVRPKADASGAEAPAAAARSANGAPSGDDKDKGKAKSSAPADQATAVFRTVRPKAGGASGDAAGAAKAPAADSQDGGSDNQATALLKAPVLGEPARKDGAAKDGAAKDGAARKGGAAKGEDSDSERTSQFVPLKSLDEAAAKPATPAKAAAKAPAKDAAEAPGKPAPAKDAAKASTKVPAPAPAPGKPAIPVSVTPPAPSERTQQQPFPPRPGGGGPTVPPAAGQPAAPLDLLAQLTNTPPPPETPTRTILRRVKIWTPLVVLLAIVFCVVQAFRPLPEPKLVLTAKKTFTFDGDKAQMTWPATGQAYVEVDGLGALGESGEEKPVPIASVTKVMTAYITLRDHPMKKGDKKGALMTVDAKAVSDYQKGKPEGESLVRVTEGQKLSEYEALEALMLPSANNIAKLLARWDAGSEEAFVKKMNDTAKDLGMVNTTFTDPSGFDATTKSTAKDLVKLGKKAMADPVFKEISGLTEYIDSNGEKQKNFNPIVPLYGTGIKTGTTTAAGGNLLFAAEKKIGGTTQLIIGAVLAQHKTPIIDSVVAATKDAIESAKKALEAKTVVKKGDVVGAVDDGLGGRTPVVATKDVTAVGWAGLSVGLAVNDGGHKLPHEAKSGAEVGMLTVGSGPGQVRVPVALKAPLAEPGFGAKLTRLG</sequence>
<dbReference type="SUPFAM" id="SSF56601">
    <property type="entry name" value="beta-lactamase/transpeptidase-like"/>
    <property type="match status" value="1"/>
</dbReference>
<evidence type="ECO:0000256" key="8">
    <source>
        <dbReference type="PIRSR" id="PIRSR618044-2"/>
    </source>
</evidence>
<feature type="active site" evidence="7">
    <location>
        <position position="583"/>
    </location>
</feature>
<dbReference type="PRINTS" id="PR00725">
    <property type="entry name" value="DADACBPTASE1"/>
</dbReference>
<evidence type="ECO:0000256" key="9">
    <source>
        <dbReference type="RuleBase" id="RU004016"/>
    </source>
</evidence>
<comment type="similarity">
    <text evidence="1 9">Belongs to the peptidase S11 family.</text>
</comment>
<evidence type="ECO:0000256" key="7">
    <source>
        <dbReference type="PIRSR" id="PIRSR618044-1"/>
    </source>
</evidence>
<dbReference type="GO" id="GO:0009252">
    <property type="term" value="P:peptidoglycan biosynthetic process"/>
    <property type="evidence" value="ECO:0007669"/>
    <property type="project" value="UniProtKB-KW"/>
</dbReference>
<name>A0A9X2RR57_9ACTN</name>
<dbReference type="PANTHER" id="PTHR21581">
    <property type="entry name" value="D-ALANYL-D-ALANINE CARBOXYPEPTIDASE"/>
    <property type="match status" value="1"/>
</dbReference>
<proteinExistence type="inferred from homology"/>
<comment type="caution">
    <text evidence="12">The sequence shown here is derived from an EMBL/GenBank/DDBJ whole genome shotgun (WGS) entry which is preliminary data.</text>
</comment>
<keyword evidence="12" id="KW-0121">Carboxypeptidase</keyword>